<feature type="transmembrane region" description="Helical" evidence="8">
    <location>
        <begin position="40"/>
        <end position="65"/>
    </location>
</feature>
<keyword evidence="5 8" id="KW-0812">Transmembrane</keyword>
<evidence type="ECO:0000313" key="11">
    <source>
        <dbReference type="Proteomes" id="UP001415857"/>
    </source>
</evidence>
<dbReference type="InterPro" id="IPR006459">
    <property type="entry name" value="CASP/CASPL"/>
</dbReference>
<keyword evidence="6 8" id="KW-1133">Transmembrane helix</keyword>
<proteinExistence type="inferred from homology"/>
<keyword evidence="7 8" id="KW-0472">Membrane</keyword>
<accession>A0AAP0NEP7</accession>
<reference evidence="10 11" key="1">
    <citation type="journal article" date="2024" name="Plant J.">
        <title>Genome sequences and population genomics reveal climatic adaptation and genomic divergence between two closely related sweetgum species.</title>
        <authorList>
            <person name="Xu W.Q."/>
            <person name="Ren C.Q."/>
            <person name="Zhang X.Y."/>
            <person name="Comes H.P."/>
            <person name="Liu X.H."/>
            <person name="Li Y.G."/>
            <person name="Kettle C.J."/>
            <person name="Jalonen R."/>
            <person name="Gaisberger H."/>
            <person name="Ma Y.Z."/>
            <person name="Qiu Y.X."/>
        </authorList>
    </citation>
    <scope>NUCLEOTIDE SEQUENCE [LARGE SCALE GENOMIC DNA]</scope>
    <source>
        <strain evidence="10">Hangzhou</strain>
    </source>
</reference>
<dbReference type="PANTHER" id="PTHR36488:SF8">
    <property type="entry name" value="CASP-LIKE PROTEIN 1U1"/>
    <property type="match status" value="1"/>
</dbReference>
<evidence type="ECO:0000256" key="1">
    <source>
        <dbReference type="ARBA" id="ARBA00004651"/>
    </source>
</evidence>
<dbReference type="Pfam" id="PF04535">
    <property type="entry name" value="CASP_dom"/>
    <property type="match status" value="1"/>
</dbReference>
<evidence type="ECO:0000256" key="8">
    <source>
        <dbReference type="RuleBase" id="RU361233"/>
    </source>
</evidence>
<dbReference type="InterPro" id="IPR044173">
    <property type="entry name" value="CASPL"/>
</dbReference>
<dbReference type="AlphaFoldDB" id="A0AAP0NEP7"/>
<dbReference type="GO" id="GO:0005886">
    <property type="term" value="C:plasma membrane"/>
    <property type="evidence" value="ECO:0007669"/>
    <property type="project" value="UniProtKB-SubCell"/>
</dbReference>
<evidence type="ECO:0000256" key="2">
    <source>
        <dbReference type="ARBA" id="ARBA00007651"/>
    </source>
</evidence>
<comment type="similarity">
    <text evidence="2 8">Belongs to the Casparian strip membrane proteins (CASP) family.</text>
</comment>
<dbReference type="PANTHER" id="PTHR36488">
    <property type="entry name" value="CASP-LIKE PROTEIN 1U1"/>
    <property type="match status" value="1"/>
</dbReference>
<keyword evidence="11" id="KW-1185">Reference proteome</keyword>
<name>A0AAP0NEP7_LIQFO</name>
<keyword evidence="4 8" id="KW-1003">Cell membrane</keyword>
<organism evidence="10 11">
    <name type="scientific">Liquidambar formosana</name>
    <name type="common">Formosan gum</name>
    <dbReference type="NCBI Taxonomy" id="63359"/>
    <lineage>
        <taxon>Eukaryota</taxon>
        <taxon>Viridiplantae</taxon>
        <taxon>Streptophyta</taxon>
        <taxon>Embryophyta</taxon>
        <taxon>Tracheophyta</taxon>
        <taxon>Spermatophyta</taxon>
        <taxon>Magnoliopsida</taxon>
        <taxon>eudicotyledons</taxon>
        <taxon>Gunneridae</taxon>
        <taxon>Pentapetalae</taxon>
        <taxon>Saxifragales</taxon>
        <taxon>Altingiaceae</taxon>
        <taxon>Liquidambar</taxon>
    </lineage>
</organism>
<evidence type="ECO:0000256" key="3">
    <source>
        <dbReference type="ARBA" id="ARBA00011489"/>
    </source>
</evidence>
<dbReference type="InterPro" id="IPR006702">
    <property type="entry name" value="CASP_dom"/>
</dbReference>
<comment type="subcellular location">
    <subcellularLocation>
        <location evidence="1 8">Cell membrane</location>
        <topology evidence="1 8">Multi-pass membrane protein</topology>
    </subcellularLocation>
</comment>
<comment type="caution">
    <text evidence="10">The sequence shown here is derived from an EMBL/GenBank/DDBJ whole genome shotgun (WGS) entry which is preliminary data.</text>
</comment>
<dbReference type="Proteomes" id="UP001415857">
    <property type="component" value="Unassembled WGS sequence"/>
</dbReference>
<evidence type="ECO:0000256" key="7">
    <source>
        <dbReference type="ARBA" id="ARBA00023136"/>
    </source>
</evidence>
<comment type="subunit">
    <text evidence="3 8">Homodimer and heterodimers.</text>
</comment>
<evidence type="ECO:0000256" key="5">
    <source>
        <dbReference type="ARBA" id="ARBA00022692"/>
    </source>
</evidence>
<protein>
    <recommendedName>
        <fullName evidence="8">CASP-like protein</fullName>
    </recommendedName>
</protein>
<feature type="transmembrane region" description="Helical" evidence="8">
    <location>
        <begin position="163"/>
        <end position="188"/>
    </location>
</feature>
<gene>
    <name evidence="10" type="ORF">L1049_001962</name>
</gene>
<feature type="transmembrane region" description="Helical" evidence="8">
    <location>
        <begin position="113"/>
        <end position="139"/>
    </location>
</feature>
<sequence>MASLVGKEQSFSILQLKPLALPISNPPQKRFFITQVTLRSLAFAFTLVAVCVMVTSGQTVFAYGIPFDAQYKYASALRFLVVVDAVACALSLLSLVFVCVFGRSASNPRNYFFVFLHDIVIMVLVISGCAAATAIGYVGRYGQPRMGWMAICSYASNFCDRTVISVVFSFMAFLSFLALTVTPATVLYSHWGNDQNQEETQH</sequence>
<evidence type="ECO:0000256" key="4">
    <source>
        <dbReference type="ARBA" id="ARBA00022475"/>
    </source>
</evidence>
<dbReference type="EMBL" id="JBBPBK010000013">
    <property type="protein sequence ID" value="KAK9271600.1"/>
    <property type="molecule type" value="Genomic_DNA"/>
</dbReference>
<dbReference type="NCBIfam" id="TIGR01569">
    <property type="entry name" value="A_tha_TIGR01569"/>
    <property type="match status" value="1"/>
</dbReference>
<evidence type="ECO:0000313" key="10">
    <source>
        <dbReference type="EMBL" id="KAK9271600.1"/>
    </source>
</evidence>
<feature type="transmembrane region" description="Helical" evidence="8">
    <location>
        <begin position="77"/>
        <end position="101"/>
    </location>
</feature>
<evidence type="ECO:0000256" key="6">
    <source>
        <dbReference type="ARBA" id="ARBA00022989"/>
    </source>
</evidence>
<feature type="domain" description="Casparian strip membrane protein" evidence="9">
    <location>
        <begin position="31"/>
        <end position="174"/>
    </location>
</feature>
<evidence type="ECO:0000259" key="9">
    <source>
        <dbReference type="Pfam" id="PF04535"/>
    </source>
</evidence>